<comment type="caution">
    <text evidence="1">The sequence shown here is derived from an EMBL/GenBank/DDBJ whole genome shotgun (WGS) entry which is preliminary data.</text>
</comment>
<accession>A0A4U2Z4B5</accession>
<dbReference type="EMBL" id="SZPX01000006">
    <property type="protein sequence ID" value="TKI69027.1"/>
    <property type="molecule type" value="Genomic_DNA"/>
</dbReference>
<sequence length="97" mass="11030">MMQIPTQEMLQSLEEGYKEYKKSKAEGKSEVILAHIKGFCTTLEQILSAYGGVSVEEMMKIKEPILGNESLRMNEGNGNKIDLSADFDEPTIFRKRR</sequence>
<dbReference type="Proteomes" id="UP000309561">
    <property type="component" value="Unassembled WGS sequence"/>
</dbReference>
<name>A0A4U2Z4B5_9BACT</name>
<proteinExistence type="predicted"/>
<dbReference type="AlphaFoldDB" id="A0A4U2Z4B5"/>
<evidence type="ECO:0000313" key="1">
    <source>
        <dbReference type="EMBL" id="TKI69027.1"/>
    </source>
</evidence>
<protein>
    <submittedName>
        <fullName evidence="1">Uncharacterized protein</fullName>
    </submittedName>
</protein>
<gene>
    <name evidence="1" type="ORF">FCU45_08685</name>
</gene>
<keyword evidence="2" id="KW-1185">Reference proteome</keyword>
<organism evidence="1 2">
    <name type="scientific">Sulfurimonas crateris</name>
    <dbReference type="NCBI Taxonomy" id="2574727"/>
    <lineage>
        <taxon>Bacteria</taxon>
        <taxon>Pseudomonadati</taxon>
        <taxon>Campylobacterota</taxon>
        <taxon>Epsilonproteobacteria</taxon>
        <taxon>Campylobacterales</taxon>
        <taxon>Sulfurimonadaceae</taxon>
        <taxon>Sulfurimonas</taxon>
    </lineage>
</organism>
<reference evidence="1 2" key="1">
    <citation type="submission" date="2019-04" db="EMBL/GenBank/DDBJ databases">
        <title>Sulfurimonas crateris sp. nov. a facultative anaerobic sulfur-oxidizing chemolithautotrophic bacterium isolated from a terrestrial mud vulcano.</title>
        <authorList>
            <person name="Ratnikova N.M."/>
            <person name="Slobodkin A.I."/>
            <person name="Merkel A.Y."/>
            <person name="Novikov A."/>
            <person name="Bonch-Osmolovskaya E.A."/>
            <person name="Slobodkina G.B."/>
        </authorList>
    </citation>
    <scope>NUCLEOTIDE SEQUENCE [LARGE SCALE GENOMIC DNA]</scope>
    <source>
        <strain evidence="1 2">SN118</strain>
    </source>
</reference>
<dbReference type="OrthoDB" id="5334863at2"/>
<evidence type="ECO:0000313" key="2">
    <source>
        <dbReference type="Proteomes" id="UP000309561"/>
    </source>
</evidence>
<dbReference type="RefSeq" id="WP_137014347.1">
    <property type="nucleotide sequence ID" value="NZ_SZPX01000006.1"/>
</dbReference>